<dbReference type="InterPro" id="IPR036388">
    <property type="entry name" value="WH-like_DNA-bd_sf"/>
</dbReference>
<protein>
    <submittedName>
        <fullName evidence="1">Transcriptional regulator</fullName>
    </submittedName>
</protein>
<proteinExistence type="predicted"/>
<name>A0A3N0B1W0_9ACTN</name>
<comment type="caution">
    <text evidence="1">The sequence shown here is derived from an EMBL/GenBank/DDBJ whole genome shotgun (WGS) entry which is preliminary data.</text>
</comment>
<dbReference type="Pfam" id="PF02082">
    <property type="entry name" value="Rrf2"/>
    <property type="match status" value="1"/>
</dbReference>
<keyword evidence="2" id="KW-1185">Reference proteome</keyword>
<dbReference type="Gene3D" id="1.10.10.10">
    <property type="entry name" value="Winged helix-like DNA-binding domain superfamily/Winged helix DNA-binding domain"/>
    <property type="match status" value="1"/>
</dbReference>
<dbReference type="Proteomes" id="UP000269591">
    <property type="component" value="Unassembled WGS sequence"/>
</dbReference>
<dbReference type="GO" id="GO:0003700">
    <property type="term" value="F:DNA-binding transcription factor activity"/>
    <property type="evidence" value="ECO:0007669"/>
    <property type="project" value="TreeGrafter"/>
</dbReference>
<sequence length="141" mass="15364">MAHSTKLSDAMHILVFIETNPNGDLTSDAIATSLASNPSSVRQMMGKLKRAGLISCVTGHAQPALTRRPDAITMLDVYRAVEGDKPLLHLDTHTNPECGLGVNVQLVIGERFGEVQQAAEQAMDRVTLAQVIEQYERRIAK</sequence>
<evidence type="ECO:0000313" key="2">
    <source>
        <dbReference type="Proteomes" id="UP000269591"/>
    </source>
</evidence>
<evidence type="ECO:0000313" key="1">
    <source>
        <dbReference type="EMBL" id="RNL40804.1"/>
    </source>
</evidence>
<dbReference type="AlphaFoldDB" id="A0A3N0B1W0"/>
<dbReference type="PANTHER" id="PTHR33221:SF15">
    <property type="entry name" value="HTH-TYPE TRANSCRIPTIONAL REGULATOR YWGB-RELATED"/>
    <property type="match status" value="1"/>
</dbReference>
<dbReference type="SUPFAM" id="SSF46785">
    <property type="entry name" value="Winged helix' DNA-binding domain"/>
    <property type="match status" value="1"/>
</dbReference>
<reference evidence="2" key="1">
    <citation type="submission" date="2018-05" db="EMBL/GenBank/DDBJ databases">
        <title>Genome Sequencing of selected type strains of the family Eggerthellaceae.</title>
        <authorList>
            <person name="Danylec N."/>
            <person name="Stoll D.A."/>
            <person name="Doetsch A."/>
            <person name="Huch M."/>
        </authorList>
    </citation>
    <scope>NUCLEOTIDE SEQUENCE [LARGE SCALE GENOMIC DNA]</scope>
    <source>
        <strain evidence="2">DSM 24851</strain>
    </source>
</reference>
<dbReference type="EMBL" id="QIBX01000004">
    <property type="protein sequence ID" value="RNL40804.1"/>
    <property type="molecule type" value="Genomic_DNA"/>
</dbReference>
<dbReference type="InterPro" id="IPR000944">
    <property type="entry name" value="Tscrpt_reg_Rrf2"/>
</dbReference>
<organism evidence="1 2">
    <name type="scientific">Slackia equolifaciens</name>
    <dbReference type="NCBI Taxonomy" id="498718"/>
    <lineage>
        <taxon>Bacteria</taxon>
        <taxon>Bacillati</taxon>
        <taxon>Actinomycetota</taxon>
        <taxon>Coriobacteriia</taxon>
        <taxon>Eggerthellales</taxon>
        <taxon>Eggerthellaceae</taxon>
        <taxon>Slackia</taxon>
    </lineage>
</organism>
<dbReference type="PANTHER" id="PTHR33221">
    <property type="entry name" value="WINGED HELIX-TURN-HELIX TRANSCRIPTIONAL REGULATOR, RRF2 FAMILY"/>
    <property type="match status" value="1"/>
</dbReference>
<gene>
    <name evidence="1" type="ORF">DMP06_03790</name>
</gene>
<dbReference type="GO" id="GO:0005829">
    <property type="term" value="C:cytosol"/>
    <property type="evidence" value="ECO:0007669"/>
    <property type="project" value="TreeGrafter"/>
</dbReference>
<accession>A0A3N0B1W0</accession>
<dbReference type="RefSeq" id="WP_123208423.1">
    <property type="nucleotide sequence ID" value="NZ_JBHTHO010000002.1"/>
</dbReference>
<dbReference type="InterPro" id="IPR036390">
    <property type="entry name" value="WH_DNA-bd_sf"/>
</dbReference>
<dbReference type="PROSITE" id="PS51197">
    <property type="entry name" value="HTH_RRF2_2"/>
    <property type="match status" value="1"/>
</dbReference>
<dbReference type="OrthoDB" id="9808360at2"/>